<dbReference type="GO" id="GO:0046475">
    <property type="term" value="P:glycerophospholipid catabolic process"/>
    <property type="evidence" value="ECO:0007669"/>
    <property type="project" value="TreeGrafter"/>
</dbReference>
<evidence type="ECO:0000256" key="2">
    <source>
        <dbReference type="ARBA" id="ARBA00023098"/>
    </source>
</evidence>
<dbReference type="Gene3D" id="3.40.1090.10">
    <property type="entry name" value="Cytosolic phospholipase A2 catalytic domain"/>
    <property type="match status" value="1"/>
</dbReference>
<evidence type="ECO:0000313" key="5">
    <source>
        <dbReference type="EMBL" id="KAI1902210.1"/>
    </source>
</evidence>
<evidence type="ECO:0000259" key="4">
    <source>
        <dbReference type="PROSITE" id="PS51210"/>
    </source>
</evidence>
<dbReference type="PANTHER" id="PTHR10728">
    <property type="entry name" value="CYTOSOLIC PHOSPHOLIPASE A2"/>
    <property type="match status" value="1"/>
</dbReference>
<dbReference type="AlphaFoldDB" id="A0A8T3E0L1"/>
<proteinExistence type="predicted"/>
<sequence>MMSTDLGSFQSEHVRVSKSLNESESKYVRERKLKIEKCLQNNGINCQEADVPHIAVLASGGGERAMVGLLGCLDQMGQDNLLDSTLYLFGLSGSTWCMSLVYEDPVWSSNLSITKDKLIKRLTETSVEPITIIRWLTEAIKLENYSMTDFGSAAAAYYYFKAVDRSRLSEQKQRDTTNPYPIYTATENGLKQRGLTADCWFEFSPHEAGYSHVGAFVDTSMFGSQFEAGVLKQKMEERDMLYLQGLCGSALADGKENKENIKQMIWDRIKVFFGQRSTTNNEMSSSKSAELPVTEVASGVSTVAVASHWRVPCDCQACTFINILLQIHDNPEDEFMLEKLRQFQTEISSQGHPSVLILEKETWKKMATEERDKYLADLTKSLDGLFSGACDVSAVGMKTLPVVYSWTWGTHSNFLFKYPAGEGKVPDMLLSAEHIYLEDAGFVINSPYVAALRAERKVDLILSFDFSAGDPFLTVNLAAEYCKESGIPFPPVDVPEEEKENPKDFYVFKGEQGPTVIHMPLFNVVNCEGDVNKWRETYSTFQLPFTREMIQDLLRVSSLNVANNKKRILEEIQAVCQRK</sequence>
<organism evidence="5 6">
    <name type="scientific">Albula goreensis</name>
    <dbReference type="NCBI Taxonomy" id="1534307"/>
    <lineage>
        <taxon>Eukaryota</taxon>
        <taxon>Metazoa</taxon>
        <taxon>Chordata</taxon>
        <taxon>Craniata</taxon>
        <taxon>Vertebrata</taxon>
        <taxon>Euteleostomi</taxon>
        <taxon>Actinopterygii</taxon>
        <taxon>Neopterygii</taxon>
        <taxon>Teleostei</taxon>
        <taxon>Albuliformes</taxon>
        <taxon>Albulidae</taxon>
        <taxon>Albula</taxon>
    </lineage>
</organism>
<dbReference type="EMBL" id="JAERUA010000003">
    <property type="protein sequence ID" value="KAI1902210.1"/>
    <property type="molecule type" value="Genomic_DNA"/>
</dbReference>
<accession>A0A8T3E0L1</accession>
<name>A0A8T3E0L1_9TELE</name>
<evidence type="ECO:0000256" key="3">
    <source>
        <dbReference type="PROSITE-ProRule" id="PRU00555"/>
    </source>
</evidence>
<dbReference type="PROSITE" id="PS51210">
    <property type="entry name" value="PLA2C"/>
    <property type="match status" value="1"/>
</dbReference>
<keyword evidence="1 3" id="KW-0378">Hydrolase</keyword>
<evidence type="ECO:0000313" key="6">
    <source>
        <dbReference type="Proteomes" id="UP000829720"/>
    </source>
</evidence>
<dbReference type="SUPFAM" id="SSF52151">
    <property type="entry name" value="FabD/lysophospholipase-like"/>
    <property type="match status" value="2"/>
</dbReference>
<feature type="domain" description="PLA2c" evidence="4">
    <location>
        <begin position="6"/>
        <end position="579"/>
    </location>
</feature>
<dbReference type="GO" id="GO:0005544">
    <property type="term" value="F:calcium-dependent phospholipid binding"/>
    <property type="evidence" value="ECO:0007669"/>
    <property type="project" value="TreeGrafter"/>
</dbReference>
<dbReference type="GO" id="GO:0047498">
    <property type="term" value="F:calcium-dependent phospholipase A2 activity"/>
    <property type="evidence" value="ECO:0007669"/>
    <property type="project" value="TreeGrafter"/>
</dbReference>
<dbReference type="InterPro" id="IPR016035">
    <property type="entry name" value="Acyl_Trfase/lysoPLipase"/>
</dbReference>
<dbReference type="GO" id="GO:0005635">
    <property type="term" value="C:nuclear envelope"/>
    <property type="evidence" value="ECO:0007669"/>
    <property type="project" value="TreeGrafter"/>
</dbReference>
<dbReference type="GO" id="GO:0005829">
    <property type="term" value="C:cytosol"/>
    <property type="evidence" value="ECO:0007669"/>
    <property type="project" value="TreeGrafter"/>
</dbReference>
<keyword evidence="6" id="KW-1185">Reference proteome</keyword>
<gene>
    <name evidence="5" type="ORF">AGOR_G00042370</name>
</gene>
<evidence type="ECO:0000256" key="1">
    <source>
        <dbReference type="ARBA" id="ARBA00022801"/>
    </source>
</evidence>
<comment type="caution">
    <text evidence="5">The sequence shown here is derived from an EMBL/GenBank/DDBJ whole genome shotgun (WGS) entry which is preliminary data.</text>
</comment>
<dbReference type="PANTHER" id="PTHR10728:SF39">
    <property type="entry name" value="CYTOSOLIC PHOSPHOLIPASE A2 GAMMA"/>
    <property type="match status" value="1"/>
</dbReference>
<dbReference type="GO" id="GO:0005509">
    <property type="term" value="F:calcium ion binding"/>
    <property type="evidence" value="ECO:0007669"/>
    <property type="project" value="TreeGrafter"/>
</dbReference>
<dbReference type="InterPro" id="IPR002642">
    <property type="entry name" value="LysoPLipase_cat_dom"/>
</dbReference>
<reference evidence="5" key="1">
    <citation type="submission" date="2021-01" db="EMBL/GenBank/DDBJ databases">
        <authorList>
            <person name="Zahm M."/>
            <person name="Roques C."/>
            <person name="Cabau C."/>
            <person name="Klopp C."/>
            <person name="Donnadieu C."/>
            <person name="Jouanno E."/>
            <person name="Lampietro C."/>
            <person name="Louis A."/>
            <person name="Herpin A."/>
            <person name="Echchiki A."/>
            <person name="Berthelot C."/>
            <person name="Parey E."/>
            <person name="Roest-Crollius H."/>
            <person name="Braasch I."/>
            <person name="Postlethwait J."/>
            <person name="Bobe J."/>
            <person name="Montfort J."/>
            <person name="Bouchez O."/>
            <person name="Begum T."/>
            <person name="Mejri S."/>
            <person name="Adams A."/>
            <person name="Chen W.-J."/>
            <person name="Guiguen Y."/>
        </authorList>
    </citation>
    <scope>NUCLEOTIDE SEQUENCE</scope>
    <source>
        <tissue evidence="5">Blood</tissue>
    </source>
</reference>
<dbReference type="OrthoDB" id="270970at2759"/>
<keyword evidence="3" id="KW-0442">Lipid degradation</keyword>
<keyword evidence="2 3" id="KW-0443">Lipid metabolism</keyword>
<dbReference type="SMART" id="SM00022">
    <property type="entry name" value="PLAc"/>
    <property type="match status" value="1"/>
</dbReference>
<protein>
    <recommendedName>
        <fullName evidence="4">PLA2c domain-containing protein</fullName>
    </recommendedName>
</protein>
<dbReference type="Pfam" id="PF01735">
    <property type="entry name" value="PLA2_B"/>
    <property type="match status" value="1"/>
</dbReference>
<dbReference type="Proteomes" id="UP000829720">
    <property type="component" value="Unassembled WGS sequence"/>
</dbReference>
<dbReference type="GO" id="GO:0005654">
    <property type="term" value="C:nucleoplasm"/>
    <property type="evidence" value="ECO:0007669"/>
    <property type="project" value="TreeGrafter"/>
</dbReference>